<proteinExistence type="predicted"/>
<comment type="caution">
    <text evidence="2">The sequence shown here is derived from an EMBL/GenBank/DDBJ whole genome shotgun (WGS) entry which is preliminary data.</text>
</comment>
<evidence type="ECO:0000313" key="3">
    <source>
        <dbReference type="Proteomes" id="UP000236173"/>
    </source>
</evidence>
<dbReference type="EMBL" id="BEHT01000002">
    <property type="protein sequence ID" value="GBC97796.1"/>
    <property type="molecule type" value="Genomic_DNA"/>
</dbReference>
<sequence>MLARVRRVLWLCVLVALTGCQKTQQEAASPPPGARTDVSETLLAAPQPLRAKPSTATQPH</sequence>
<feature type="region of interest" description="Disordered" evidence="1">
    <location>
        <begin position="22"/>
        <end position="60"/>
    </location>
</feature>
<dbReference type="PROSITE" id="PS51257">
    <property type="entry name" value="PROKAR_LIPOPROTEIN"/>
    <property type="match status" value="1"/>
</dbReference>
<reference evidence="3" key="1">
    <citation type="submission" date="2017-09" db="EMBL/GenBank/DDBJ databases">
        <title>Metaegenomics of thermophilic ammonia-oxidizing enrichment culture.</title>
        <authorList>
            <person name="Kato S."/>
            <person name="Suzuki K."/>
        </authorList>
    </citation>
    <scope>NUCLEOTIDE SEQUENCE [LARGE SCALE GENOMIC DNA]</scope>
</reference>
<evidence type="ECO:0000313" key="2">
    <source>
        <dbReference type="EMBL" id="GBC97796.1"/>
    </source>
</evidence>
<dbReference type="Proteomes" id="UP000236173">
    <property type="component" value="Unassembled WGS sequence"/>
</dbReference>
<organism evidence="2 3">
    <name type="scientific">Candidatus Fervidibacter japonicus</name>
    <dbReference type="NCBI Taxonomy" id="2035412"/>
    <lineage>
        <taxon>Bacteria</taxon>
        <taxon>Candidatus Fervidibacterota</taxon>
        <taxon>Candidatus Fervidibacter</taxon>
    </lineage>
</organism>
<accession>A0A2H5X9C6</accession>
<name>A0A2H5X9C6_9BACT</name>
<evidence type="ECO:0000256" key="1">
    <source>
        <dbReference type="SAM" id="MobiDB-lite"/>
    </source>
</evidence>
<gene>
    <name evidence="2" type="ORF">HRbin17_00287</name>
</gene>
<dbReference type="AlphaFoldDB" id="A0A2H5X9C6"/>
<protein>
    <submittedName>
        <fullName evidence="2">Uncharacterized protein</fullName>
    </submittedName>
</protein>